<accession>A0A183GFD8</accession>
<dbReference type="Proteomes" id="UP000050761">
    <property type="component" value="Unassembled WGS sequence"/>
</dbReference>
<evidence type="ECO:0000313" key="2">
    <source>
        <dbReference type="WBParaSite" id="HPBE_0002110401-mRNA-1"/>
    </source>
</evidence>
<protein>
    <submittedName>
        <fullName evidence="2">COesterase domain-containing protein</fullName>
    </submittedName>
</protein>
<evidence type="ECO:0000313" key="1">
    <source>
        <dbReference type="Proteomes" id="UP000050761"/>
    </source>
</evidence>
<dbReference type="AlphaFoldDB" id="A0A183GFD8"/>
<proteinExistence type="predicted"/>
<sequence>LSNPNSTHREQNSVDDINEMSGIVSYAELERKVFRPNNYLIDDPSYPIPKLHFIEKPTCAKVSDLFQTNTPPKDIEESKKAAFLLNGYANLYEDYNFFILVAEIIGTAARLTIELKSLSALVRLISVSVLHALNSYPLKGMKGIVIGSEEPWVEMYALLSGAEQVISTVASRRPQCSGCAVSTWDSNLPHGAPEAATTEYLGEVYGPMPLSATSEVGIPWLRPFTPTELYPFSPGLQPVYTMGETLPVELVGCLALTPLPTRCSRGWPRAGFRPERSAPPCGPRVGLAQAELTNPIPTTTIIKAIPDNTI</sequence>
<organism evidence="1 2">
    <name type="scientific">Heligmosomoides polygyrus</name>
    <name type="common">Parasitic roundworm</name>
    <dbReference type="NCBI Taxonomy" id="6339"/>
    <lineage>
        <taxon>Eukaryota</taxon>
        <taxon>Metazoa</taxon>
        <taxon>Ecdysozoa</taxon>
        <taxon>Nematoda</taxon>
        <taxon>Chromadorea</taxon>
        <taxon>Rhabditida</taxon>
        <taxon>Rhabditina</taxon>
        <taxon>Rhabditomorpha</taxon>
        <taxon>Strongyloidea</taxon>
        <taxon>Heligmosomidae</taxon>
        <taxon>Heligmosomoides</taxon>
    </lineage>
</organism>
<dbReference type="WBParaSite" id="HPBE_0002110401-mRNA-1">
    <property type="protein sequence ID" value="HPBE_0002110401-mRNA-1"/>
    <property type="gene ID" value="HPBE_0002110401"/>
</dbReference>
<name>A0A183GFD8_HELPZ</name>
<keyword evidence="1" id="KW-1185">Reference proteome</keyword>
<reference evidence="2" key="1">
    <citation type="submission" date="2019-09" db="UniProtKB">
        <authorList>
            <consortium name="WormBaseParasite"/>
        </authorList>
    </citation>
    <scope>IDENTIFICATION</scope>
</reference>